<dbReference type="GO" id="GO:0003700">
    <property type="term" value="F:DNA-binding transcription factor activity"/>
    <property type="evidence" value="ECO:0007669"/>
    <property type="project" value="InterPro"/>
</dbReference>
<dbReference type="PANTHER" id="PTHR46910">
    <property type="entry name" value="TRANSCRIPTION FACTOR PDR1"/>
    <property type="match status" value="1"/>
</dbReference>
<evidence type="ECO:0000313" key="3">
    <source>
        <dbReference type="EMBL" id="PON22914.1"/>
    </source>
</evidence>
<dbReference type="GO" id="GO:0006351">
    <property type="term" value="P:DNA-templated transcription"/>
    <property type="evidence" value="ECO:0007669"/>
    <property type="project" value="InterPro"/>
</dbReference>
<comment type="caution">
    <text evidence="3">The sequence shown here is derived from an EMBL/GenBank/DDBJ whole genome shotgun (WGS) entry which is preliminary data.</text>
</comment>
<keyword evidence="1" id="KW-0539">Nucleus</keyword>
<dbReference type="GO" id="GO:0008270">
    <property type="term" value="F:zinc ion binding"/>
    <property type="evidence" value="ECO:0007669"/>
    <property type="project" value="InterPro"/>
</dbReference>
<feature type="domain" description="Xylanolytic transcriptional activator regulatory" evidence="2">
    <location>
        <begin position="179"/>
        <end position="256"/>
    </location>
</feature>
<dbReference type="STRING" id="398673.A0A2P4ZF53"/>
<sequence length="478" mass="52471">MIPSSSIGPQANGINSMGRLCAYDEIPEQGSAYSIIPEEQGLDSARTSMLSATFGIALQREVRSFLGTPDEMRRTSNAYFSSIHYRLPIISESRFNQNFPKLFNPSTIDFTTLCLCMKLVHTSPSQQAVGGTDAVSPSYLIAKSSIGLLEATGFLTLDAIQSRLLLVLYEVGHGIYPAASVSIGSCARLARHAGLSRDFWHAQEAAVANPDAEERRRTWWAIHNLDRFIALCGGDAILASEDATPDTHLPSDPEQLPCIVTSEAARPTVSTPAPFSVGPFARECQVAHLMGRVVQHIYHPVADLEFRSRESFQLESTLKAFLPILIEEELEFSSYCGALGICISSLYALYSAPTAPINHNSEGDNHNLEKISTQMTGLSQHLLKSAGDENTLTMMSLFIPYALYQTAAIQLNLYQRSRNFAFKANAELIIEILTCMSKRWRAAVKYLAALESDSPLVMLPPQGFYLGYSILDEDAGNQ</sequence>
<dbReference type="RefSeq" id="XP_018657343.1">
    <property type="nucleotide sequence ID" value="XM_018809459.1"/>
</dbReference>
<protein>
    <recommendedName>
        <fullName evidence="2">Xylanolytic transcriptional activator regulatory domain-containing protein</fullName>
    </recommendedName>
</protein>
<proteinExistence type="predicted"/>
<dbReference type="EMBL" id="JPDN02000033">
    <property type="protein sequence ID" value="PON22914.1"/>
    <property type="molecule type" value="Genomic_DNA"/>
</dbReference>
<dbReference type="PANTHER" id="PTHR46910:SF11">
    <property type="entry name" value="ZN(2)-C6 FUNGAL-TYPE DOMAIN-CONTAINING PROTEIN"/>
    <property type="match status" value="1"/>
</dbReference>
<dbReference type="InterPro" id="IPR050987">
    <property type="entry name" value="AtrR-like"/>
</dbReference>
<evidence type="ECO:0000313" key="4">
    <source>
        <dbReference type="Proteomes" id="UP000054821"/>
    </source>
</evidence>
<dbReference type="GO" id="GO:0003677">
    <property type="term" value="F:DNA binding"/>
    <property type="evidence" value="ECO:0007669"/>
    <property type="project" value="InterPro"/>
</dbReference>
<dbReference type="InterPro" id="IPR007219">
    <property type="entry name" value="XnlR_reg_dom"/>
</dbReference>
<evidence type="ECO:0000256" key="1">
    <source>
        <dbReference type="ARBA" id="ARBA00023242"/>
    </source>
</evidence>
<dbReference type="CDD" id="cd12148">
    <property type="entry name" value="fungal_TF_MHR"/>
    <property type="match status" value="1"/>
</dbReference>
<evidence type="ECO:0000259" key="2">
    <source>
        <dbReference type="SMART" id="SM00906"/>
    </source>
</evidence>
<organism evidence="3 4">
    <name type="scientific">Trichoderma gamsii</name>
    <dbReference type="NCBI Taxonomy" id="398673"/>
    <lineage>
        <taxon>Eukaryota</taxon>
        <taxon>Fungi</taxon>
        <taxon>Dikarya</taxon>
        <taxon>Ascomycota</taxon>
        <taxon>Pezizomycotina</taxon>
        <taxon>Sordariomycetes</taxon>
        <taxon>Hypocreomycetidae</taxon>
        <taxon>Hypocreales</taxon>
        <taxon>Hypocreaceae</taxon>
        <taxon>Trichoderma</taxon>
    </lineage>
</organism>
<dbReference type="Proteomes" id="UP000054821">
    <property type="component" value="Unassembled WGS sequence"/>
</dbReference>
<accession>A0A2P4ZF53</accession>
<reference evidence="3 4" key="1">
    <citation type="journal article" date="2016" name="Genome Announc.">
        <title>Draft Whole-Genome Sequence of Trichoderma gamsii T6085, a Promising Biocontrol Agent of Fusarium Head Blight on Wheat.</title>
        <authorList>
            <person name="Baroncelli R."/>
            <person name="Zapparata A."/>
            <person name="Piaggeschi G."/>
            <person name="Sarrocco S."/>
            <person name="Vannacci G."/>
        </authorList>
    </citation>
    <scope>NUCLEOTIDE SEQUENCE [LARGE SCALE GENOMIC DNA]</scope>
    <source>
        <strain evidence="3 4">T6085</strain>
    </source>
</reference>
<name>A0A2P4ZF53_9HYPO</name>
<dbReference type="Pfam" id="PF04082">
    <property type="entry name" value="Fungal_trans"/>
    <property type="match status" value="1"/>
</dbReference>
<keyword evidence="4" id="KW-1185">Reference proteome</keyword>
<dbReference type="AlphaFoldDB" id="A0A2P4ZF53"/>
<dbReference type="GeneID" id="29989542"/>
<gene>
    <name evidence="3" type="ORF">TGAM01_v208169</name>
</gene>
<dbReference type="SMART" id="SM00906">
    <property type="entry name" value="Fungal_trans"/>
    <property type="match status" value="1"/>
</dbReference>